<dbReference type="RefSeq" id="XP_031389307.1">
    <property type="nucleotide sequence ID" value="XM_031533447.1"/>
</dbReference>
<protein>
    <submittedName>
        <fullName evidence="3">Uncharacterized protein LOC116201959</fullName>
    </submittedName>
</protein>
<name>A0A6P8CX13_PUNGR</name>
<keyword evidence="2" id="KW-1185">Reference proteome</keyword>
<proteinExistence type="predicted"/>
<evidence type="ECO:0000256" key="1">
    <source>
        <dbReference type="SAM" id="MobiDB-lite"/>
    </source>
</evidence>
<dbReference type="OrthoDB" id="781489at2759"/>
<dbReference type="GeneID" id="116201959"/>
<dbReference type="PANTHER" id="PTHR34539">
    <property type="entry name" value="T6J4.11 PROTEIN"/>
    <property type="match status" value="1"/>
</dbReference>
<dbReference type="AlphaFoldDB" id="A0A6P8CX13"/>
<evidence type="ECO:0000313" key="3">
    <source>
        <dbReference type="RefSeq" id="XP_031389307.1"/>
    </source>
</evidence>
<accession>A0A6P8CX13</accession>
<reference evidence="3" key="2">
    <citation type="submission" date="2025-08" db="UniProtKB">
        <authorList>
            <consortium name="RefSeq"/>
        </authorList>
    </citation>
    <scope>IDENTIFICATION</scope>
    <source>
        <tissue evidence="3">Leaf</tissue>
    </source>
</reference>
<sequence length="198" mass="21173">MADQIQGIRKRARDDDGSGSYELELELPEVKRLRDDLLGFLDDADPDDSVSRDLDSLMRSFQDEISAPSTSPSSPAAVVIDLTSDSGESPSELGYLLEASDDDLGLPPSSTAAPADDEVEVVTDLARVPASASSSGIVELWGLDDQIPGYDSFEFRGVGEGPDVDYVAFDDGLFGFSDGCLDPSEVSDVCWRSETLPL</sequence>
<feature type="region of interest" description="Disordered" evidence="1">
    <location>
        <begin position="1"/>
        <end position="22"/>
    </location>
</feature>
<dbReference type="Proteomes" id="UP000515151">
    <property type="component" value="Chromosome 3"/>
</dbReference>
<dbReference type="PANTHER" id="PTHR34539:SF19">
    <property type="entry name" value="T6J4.11 PROTEIN"/>
    <property type="match status" value="1"/>
</dbReference>
<reference evidence="2" key="1">
    <citation type="journal article" date="2020" name="Plant Biotechnol. J.">
        <title>The pomegranate (Punica granatum L.) draft genome dissects genetic divergence between soft- and hard-seeded cultivars.</title>
        <authorList>
            <person name="Luo X."/>
            <person name="Li H."/>
            <person name="Wu Z."/>
            <person name="Yao W."/>
            <person name="Zhao P."/>
            <person name="Cao D."/>
            <person name="Yu H."/>
            <person name="Li K."/>
            <person name="Poudel K."/>
            <person name="Zhao D."/>
            <person name="Zhang F."/>
            <person name="Xia X."/>
            <person name="Chen L."/>
            <person name="Wang Q."/>
            <person name="Jing D."/>
            <person name="Cao S."/>
        </authorList>
    </citation>
    <scope>NUCLEOTIDE SEQUENCE [LARGE SCALE GENOMIC DNA]</scope>
    <source>
        <strain evidence="2">cv. Tunisia</strain>
    </source>
</reference>
<gene>
    <name evidence="3" type="primary">LOC116201959</name>
</gene>
<organism evidence="2 3">
    <name type="scientific">Punica granatum</name>
    <name type="common">Pomegranate</name>
    <dbReference type="NCBI Taxonomy" id="22663"/>
    <lineage>
        <taxon>Eukaryota</taxon>
        <taxon>Viridiplantae</taxon>
        <taxon>Streptophyta</taxon>
        <taxon>Embryophyta</taxon>
        <taxon>Tracheophyta</taxon>
        <taxon>Spermatophyta</taxon>
        <taxon>Magnoliopsida</taxon>
        <taxon>eudicotyledons</taxon>
        <taxon>Gunneridae</taxon>
        <taxon>Pentapetalae</taxon>
        <taxon>rosids</taxon>
        <taxon>malvids</taxon>
        <taxon>Myrtales</taxon>
        <taxon>Lythraceae</taxon>
        <taxon>Punica</taxon>
    </lineage>
</organism>
<evidence type="ECO:0000313" key="2">
    <source>
        <dbReference type="Proteomes" id="UP000515151"/>
    </source>
</evidence>